<dbReference type="EMBL" id="JADOEL010000026">
    <property type="protein sequence ID" value="MBF8179711.1"/>
    <property type="molecule type" value="Genomic_DNA"/>
</dbReference>
<dbReference type="Proteomes" id="UP000657372">
    <property type="component" value="Unassembled WGS sequence"/>
</dbReference>
<evidence type="ECO:0000313" key="3">
    <source>
        <dbReference type="Proteomes" id="UP000657372"/>
    </source>
</evidence>
<organism evidence="2 3">
    <name type="scientific">Herminiimonas contaminans</name>
    <dbReference type="NCBI Taxonomy" id="1111140"/>
    <lineage>
        <taxon>Bacteria</taxon>
        <taxon>Pseudomonadati</taxon>
        <taxon>Pseudomonadota</taxon>
        <taxon>Betaproteobacteria</taxon>
        <taxon>Burkholderiales</taxon>
        <taxon>Oxalobacteraceae</taxon>
        <taxon>Herminiimonas</taxon>
    </lineage>
</organism>
<sequence length="581" mass="66104">MNKEWILQTRETRRLFSNATWIPLRASMNDENGDVKTAGYFSEYFGCGSAAFPQEHRRFVEEHVDWSSLGIGHTIAPYAFKDGDYSSIDQFQYNDKEPIGVNLVFEHPQPVQGGMQWILNPDLVVALGLIKVESTWVRPIENYVVVARESFDAKGEPRLIEIKREFLIDYLAARNLSLRLSYYRQRVENVGELQTSDYADLKDLEEDREGGRFELLIRNINDVFGGGWAMFRAWRTDVDEADDAPVMGPETDQNTDSESSEGHHGGYEGTRVEGEYWRAEWINHQSRSVRVRGDADTDLPEFIIETDGKRMASAEMDNEDVGRWLWFRSSVVNELLGYQGFSLEWHTADTGCVDSTSGYRTHFGLNASDLITVYAYDVARLQPWEQRVWAAHNVVPEGGVSNELLAAQVRVQPASTHAPETILLQTMRMLEKDFQKTYGIALFAHDLNDNTMHQVSRFTSKDQASLLRLAKELIRVFSDRLNVRDLRKLSTHAEKEKLGSNKLLQDLLAQKIGNEKAREIFAEIAGTYDMRVGDAHPTGSKVTEAIKLAGIDQNLSFLRQGQQLISNFGRALFLLGRNLFT</sequence>
<dbReference type="RefSeq" id="WP_195876684.1">
    <property type="nucleotide sequence ID" value="NZ_JADOEL010000026.1"/>
</dbReference>
<feature type="region of interest" description="Disordered" evidence="1">
    <location>
        <begin position="242"/>
        <end position="269"/>
    </location>
</feature>
<evidence type="ECO:0000313" key="2">
    <source>
        <dbReference type="EMBL" id="MBF8179711.1"/>
    </source>
</evidence>
<protein>
    <submittedName>
        <fullName evidence="2">Uncharacterized protein</fullName>
    </submittedName>
</protein>
<proteinExistence type="predicted"/>
<name>A0ABS0EXX7_9BURK</name>
<reference evidence="2 3" key="1">
    <citation type="submission" date="2020-11" db="EMBL/GenBank/DDBJ databases">
        <title>WGS of Herminiimonas contaminans strain Marseille-Q4544 isolated from planarians Schmidtea mediterranea.</title>
        <authorList>
            <person name="Kangale L."/>
        </authorList>
    </citation>
    <scope>NUCLEOTIDE SEQUENCE [LARGE SCALE GENOMIC DNA]</scope>
    <source>
        <strain evidence="2 3">Marseille-Q4544</strain>
    </source>
</reference>
<keyword evidence="3" id="KW-1185">Reference proteome</keyword>
<accession>A0ABS0EXX7</accession>
<feature type="compositionally biased region" description="Basic and acidic residues" evidence="1">
    <location>
        <begin position="260"/>
        <end position="269"/>
    </location>
</feature>
<gene>
    <name evidence="2" type="ORF">IXC47_18680</name>
</gene>
<evidence type="ECO:0000256" key="1">
    <source>
        <dbReference type="SAM" id="MobiDB-lite"/>
    </source>
</evidence>
<comment type="caution">
    <text evidence="2">The sequence shown here is derived from an EMBL/GenBank/DDBJ whole genome shotgun (WGS) entry which is preliminary data.</text>
</comment>